<dbReference type="GO" id="GO:0004692">
    <property type="term" value="F:cGMP-dependent protein kinase activity"/>
    <property type="evidence" value="ECO:0007669"/>
    <property type="project" value="InterPro"/>
</dbReference>
<keyword evidence="6 9" id="KW-0067">ATP-binding</keyword>
<dbReference type="InterPro" id="IPR018488">
    <property type="entry name" value="cNMP-bd_CS"/>
</dbReference>
<keyword evidence="14" id="KW-1185">Reference proteome</keyword>
<dbReference type="Gene3D" id="3.30.200.20">
    <property type="entry name" value="Phosphorylase Kinase, domain 1"/>
    <property type="match status" value="1"/>
</dbReference>
<dbReference type="InterPro" id="IPR000719">
    <property type="entry name" value="Prot_kinase_dom"/>
</dbReference>
<keyword evidence="5" id="KW-0418">Kinase</keyword>
<dbReference type="EMBL" id="AFYH01095693">
    <property type="status" value="NOT_ANNOTATED_CDS"/>
    <property type="molecule type" value="Genomic_DNA"/>
</dbReference>
<evidence type="ECO:0000256" key="3">
    <source>
        <dbReference type="ARBA" id="ARBA00022679"/>
    </source>
</evidence>
<dbReference type="EMBL" id="AFYH01095697">
    <property type="status" value="NOT_ANNOTATED_CDS"/>
    <property type="molecule type" value="Genomic_DNA"/>
</dbReference>
<keyword evidence="1" id="KW-0723">Serine/threonine-protein kinase</keyword>
<dbReference type="EMBL" id="AFYH01095692">
    <property type="status" value="NOT_ANNOTATED_CDS"/>
    <property type="molecule type" value="Genomic_DNA"/>
</dbReference>
<evidence type="ECO:0000256" key="7">
    <source>
        <dbReference type="ARBA" id="ARBA00022992"/>
    </source>
</evidence>
<reference evidence="14" key="1">
    <citation type="submission" date="2011-08" db="EMBL/GenBank/DDBJ databases">
        <title>The draft genome of Latimeria chalumnae.</title>
        <authorList>
            <person name="Di Palma F."/>
            <person name="Alfoldi J."/>
            <person name="Johnson J."/>
            <person name="Berlin A."/>
            <person name="Gnerre S."/>
            <person name="Jaffe D."/>
            <person name="MacCallum I."/>
            <person name="Young S."/>
            <person name="Walker B.J."/>
            <person name="Lander E."/>
            <person name="Lindblad-Toh K."/>
        </authorList>
    </citation>
    <scope>NUCLEOTIDE SEQUENCE [LARGE SCALE GENOMIC DNA]</scope>
    <source>
        <strain evidence="14">Wild caught</strain>
    </source>
</reference>
<dbReference type="HOGENOM" id="CLU_000288_73_2_1"/>
<reference evidence="13" key="2">
    <citation type="submission" date="2025-08" db="UniProtKB">
        <authorList>
            <consortium name="Ensembl"/>
        </authorList>
    </citation>
    <scope>IDENTIFICATION</scope>
</reference>
<keyword evidence="4 9" id="KW-0547">Nucleotide-binding</keyword>
<dbReference type="PIRSF" id="PIRSF000559">
    <property type="entry name" value="cGMP-dep_kinase"/>
    <property type="match status" value="1"/>
</dbReference>
<dbReference type="PROSITE" id="PS50042">
    <property type="entry name" value="CNMP_BINDING_3"/>
    <property type="match status" value="2"/>
</dbReference>
<dbReference type="InterPro" id="IPR002374">
    <property type="entry name" value="cGMP_dep_kinase"/>
</dbReference>
<dbReference type="Ensembl" id="ENSLACT00000011971.1">
    <property type="protein sequence ID" value="ENSLACP00000011880.1"/>
    <property type="gene ID" value="ENSLACG00000010457.1"/>
</dbReference>
<keyword evidence="7" id="KW-0142">cGMP-binding</keyword>
<dbReference type="Pfam" id="PF00069">
    <property type="entry name" value="Pkinase"/>
    <property type="match status" value="1"/>
</dbReference>
<name>H3AQF9_LATCH</name>
<feature type="binding site" evidence="9">
    <location>
        <begin position="305"/>
        <end position="313"/>
    </location>
    <ligand>
        <name>ATP</name>
        <dbReference type="ChEBI" id="CHEBI:30616"/>
    </ligand>
</feature>
<dbReference type="eggNOG" id="KOG0614">
    <property type="taxonomic scope" value="Eukaryota"/>
</dbReference>
<sequence>SQTKLILAAIRQSDFLNRLDADETSMMVDGLSQREQQKGEYIITEGSEGNTMYIVAEGSLLVSQANRLLRKLQKGDVFGELAILYNCKRTATVTAMTDVKLWCIERQTYRAIMTSKSKRKREQIMGFLKGAKTMKGLSDAQLSKIIDCMEECKFQPNKAIVQEGDEGKTFYIILRGEVRVTKTISGQQRQIRLLGEGDHFGELALIRKIRRTATCMAVGEVTCISIDKETYNFSKHVGQVSSITKPQSVQCNNAEKDIGNRKLSQRWASCWVRTSAGCIQFRTSLEELVPVLYKEGRYSGEPVTLGVGGFGRVELVSDAMTGEYFALKKISKKHVVQMRQQEHISVEKRILQSLDCNFIVRLHTSFRDSRFVYMLLELCVGGELWTKLREVRRFDEVVSVFCSACVVEAFDYLHKHWIVYRDLKPENLMLDRHGYIKLVDFGFAKQLVKGEKTYSFCGTPEYLAPELLRNEGHDCAADYWSLGILVYELLVGSPPFSSSDPQRLYSRILDGVIKYPAHMSDAARSIVNKLCRQRPGQRLGNTKNGIKDIRNHRWFSEINWRKLALGQIEAPTARFELQGPLYANFDRFSPDKSNVEEEFSGWDEDF</sequence>
<accession>H3AQF9</accession>
<feature type="active site" description="Proton acceptor" evidence="8">
    <location>
        <position position="422"/>
    </location>
</feature>
<evidence type="ECO:0000313" key="13">
    <source>
        <dbReference type="Ensembl" id="ENSLACP00000011880.1"/>
    </source>
</evidence>
<evidence type="ECO:0000256" key="5">
    <source>
        <dbReference type="ARBA" id="ARBA00022777"/>
    </source>
</evidence>
<dbReference type="InterPro" id="IPR014710">
    <property type="entry name" value="RmlC-like_jellyroll"/>
</dbReference>
<organism evidence="13 14">
    <name type="scientific">Latimeria chalumnae</name>
    <name type="common">Coelacanth</name>
    <dbReference type="NCBI Taxonomy" id="7897"/>
    <lineage>
        <taxon>Eukaryota</taxon>
        <taxon>Metazoa</taxon>
        <taxon>Chordata</taxon>
        <taxon>Craniata</taxon>
        <taxon>Vertebrata</taxon>
        <taxon>Euteleostomi</taxon>
        <taxon>Coelacanthiformes</taxon>
        <taxon>Coelacanthidae</taxon>
        <taxon>Latimeria</taxon>
    </lineage>
</organism>
<dbReference type="EMBL" id="AFYH01095694">
    <property type="status" value="NOT_ANNOTATED_CDS"/>
    <property type="molecule type" value="Genomic_DNA"/>
</dbReference>
<dbReference type="SUPFAM" id="SSF51206">
    <property type="entry name" value="cAMP-binding domain-like"/>
    <property type="match status" value="2"/>
</dbReference>
<dbReference type="SMART" id="SM00220">
    <property type="entry name" value="S_TKc"/>
    <property type="match status" value="1"/>
</dbReference>
<reference evidence="13" key="3">
    <citation type="submission" date="2025-09" db="UniProtKB">
        <authorList>
            <consortium name="Ensembl"/>
        </authorList>
    </citation>
    <scope>IDENTIFICATION</scope>
</reference>
<evidence type="ECO:0000256" key="10">
    <source>
        <dbReference type="PROSITE-ProRule" id="PRU10141"/>
    </source>
</evidence>
<evidence type="ECO:0000313" key="14">
    <source>
        <dbReference type="Proteomes" id="UP000008672"/>
    </source>
</evidence>
<dbReference type="GO" id="GO:0030553">
    <property type="term" value="F:cGMP binding"/>
    <property type="evidence" value="ECO:0007669"/>
    <property type="project" value="UniProtKB-KW"/>
</dbReference>
<dbReference type="PANTHER" id="PTHR24353">
    <property type="entry name" value="CYCLIC NUCLEOTIDE-DEPENDENT PROTEIN KINASE"/>
    <property type="match status" value="1"/>
</dbReference>
<evidence type="ECO:0000259" key="12">
    <source>
        <dbReference type="PROSITE" id="PS50042"/>
    </source>
</evidence>
<dbReference type="Gene3D" id="2.60.120.10">
    <property type="entry name" value="Jelly Rolls"/>
    <property type="match status" value="2"/>
</dbReference>
<dbReference type="PRINTS" id="PR00103">
    <property type="entry name" value="CAMPKINASE"/>
</dbReference>
<proteinExistence type="predicted"/>
<feature type="domain" description="Cyclic nucleotide-binding" evidence="12">
    <location>
        <begin position="133"/>
        <end position="232"/>
    </location>
</feature>
<dbReference type="Gene3D" id="1.10.510.10">
    <property type="entry name" value="Transferase(Phosphotransferase) domain 1"/>
    <property type="match status" value="1"/>
</dbReference>
<evidence type="ECO:0000256" key="4">
    <source>
        <dbReference type="ARBA" id="ARBA00022741"/>
    </source>
</evidence>
<evidence type="ECO:0000256" key="8">
    <source>
        <dbReference type="PIRSR" id="PIRSR000559-1"/>
    </source>
</evidence>
<gene>
    <name evidence="13" type="primary">LOC102345412</name>
</gene>
<evidence type="ECO:0000256" key="6">
    <source>
        <dbReference type="ARBA" id="ARBA00022840"/>
    </source>
</evidence>
<feature type="binding site" evidence="9 10">
    <location>
        <position position="328"/>
    </location>
    <ligand>
        <name>ATP</name>
        <dbReference type="ChEBI" id="CHEBI:30616"/>
    </ligand>
</feature>
<feature type="domain" description="Protein kinase" evidence="11">
    <location>
        <begin position="299"/>
        <end position="555"/>
    </location>
</feature>
<dbReference type="Pfam" id="PF00027">
    <property type="entry name" value="cNMP_binding"/>
    <property type="match status" value="2"/>
</dbReference>
<dbReference type="CDD" id="cd05572">
    <property type="entry name" value="STKc_cGK"/>
    <property type="match status" value="1"/>
</dbReference>
<dbReference type="InterPro" id="IPR008271">
    <property type="entry name" value="Ser/Thr_kinase_AS"/>
</dbReference>
<evidence type="ECO:0000256" key="2">
    <source>
        <dbReference type="ARBA" id="ARBA00022535"/>
    </source>
</evidence>
<dbReference type="PROSITE" id="PS00108">
    <property type="entry name" value="PROTEIN_KINASE_ST"/>
    <property type="match status" value="1"/>
</dbReference>
<dbReference type="PROSITE" id="PS50011">
    <property type="entry name" value="PROTEIN_KINASE_DOM"/>
    <property type="match status" value="1"/>
</dbReference>
<evidence type="ECO:0000259" key="11">
    <source>
        <dbReference type="PROSITE" id="PS50011"/>
    </source>
</evidence>
<dbReference type="InterPro" id="IPR018490">
    <property type="entry name" value="cNMP-bd_dom_sf"/>
</dbReference>
<dbReference type="AlphaFoldDB" id="H3AQF9"/>
<dbReference type="InParanoid" id="H3AQF9"/>
<dbReference type="CDD" id="cd00038">
    <property type="entry name" value="CAP_ED"/>
    <property type="match status" value="2"/>
</dbReference>
<dbReference type="PROSITE" id="PS00888">
    <property type="entry name" value="CNMP_BINDING_1"/>
    <property type="match status" value="1"/>
</dbReference>
<dbReference type="InterPro" id="IPR017441">
    <property type="entry name" value="Protein_kinase_ATP_BS"/>
</dbReference>
<dbReference type="Proteomes" id="UP000008672">
    <property type="component" value="Unassembled WGS sequence"/>
</dbReference>
<dbReference type="GO" id="GO:0005524">
    <property type="term" value="F:ATP binding"/>
    <property type="evidence" value="ECO:0007669"/>
    <property type="project" value="UniProtKB-UniRule"/>
</dbReference>
<dbReference type="EMBL" id="AFYH01095695">
    <property type="status" value="NOT_ANNOTATED_CDS"/>
    <property type="molecule type" value="Genomic_DNA"/>
</dbReference>
<protein>
    <submittedName>
        <fullName evidence="13">Protein kinase cGMP-dependent 3</fullName>
    </submittedName>
</protein>
<keyword evidence="3" id="KW-0808">Transferase</keyword>
<dbReference type="EMBL" id="AFYH01095696">
    <property type="status" value="NOT_ANNOTATED_CDS"/>
    <property type="molecule type" value="Genomic_DNA"/>
</dbReference>
<dbReference type="PROSITE" id="PS00107">
    <property type="entry name" value="PROTEIN_KINASE_ATP"/>
    <property type="match status" value="1"/>
</dbReference>
<dbReference type="PROSITE" id="PS00889">
    <property type="entry name" value="CNMP_BINDING_2"/>
    <property type="match status" value="1"/>
</dbReference>
<dbReference type="InterPro" id="IPR000595">
    <property type="entry name" value="cNMP-bd_dom"/>
</dbReference>
<dbReference type="GeneTree" id="ENSGT00940000165510"/>
<dbReference type="SUPFAM" id="SSF56112">
    <property type="entry name" value="Protein kinase-like (PK-like)"/>
    <property type="match status" value="1"/>
</dbReference>
<dbReference type="STRING" id="7897.ENSLACP00000011880"/>
<dbReference type="FunFam" id="1.10.510.10:FF:000210">
    <property type="entry name" value="Non-specific serine/threonine protein kinase"/>
    <property type="match status" value="1"/>
</dbReference>
<evidence type="ECO:0000256" key="1">
    <source>
        <dbReference type="ARBA" id="ARBA00022527"/>
    </source>
</evidence>
<dbReference type="InterPro" id="IPR011009">
    <property type="entry name" value="Kinase-like_dom_sf"/>
</dbReference>
<dbReference type="InterPro" id="IPR035014">
    <property type="entry name" value="STKc_cGK"/>
</dbReference>
<dbReference type="OMA" id="RLWCMER"/>
<dbReference type="SMART" id="SM00100">
    <property type="entry name" value="cNMP"/>
    <property type="match status" value="2"/>
</dbReference>
<dbReference type="PANTHER" id="PTHR24353:SF118">
    <property type="entry name" value="PROTEIN KINASE CGMP-DEPENDENT 3"/>
    <property type="match status" value="1"/>
</dbReference>
<feature type="domain" description="Cyclic nucleotide-binding" evidence="12">
    <location>
        <begin position="15"/>
        <end position="130"/>
    </location>
</feature>
<evidence type="ECO:0000256" key="9">
    <source>
        <dbReference type="PIRSR" id="PIRSR000559-2"/>
    </source>
</evidence>
<keyword evidence="2" id="KW-0140">cGMP</keyword>